<dbReference type="AlphaFoldDB" id="A0A1G8X4R2"/>
<keyword evidence="2" id="KW-1185">Reference proteome</keyword>
<dbReference type="Proteomes" id="UP000199382">
    <property type="component" value="Unassembled WGS sequence"/>
</dbReference>
<gene>
    <name evidence="1" type="ORF">SAMN04488026_102555</name>
</gene>
<evidence type="ECO:0000313" key="2">
    <source>
        <dbReference type="Proteomes" id="UP000199382"/>
    </source>
</evidence>
<dbReference type="InterPro" id="IPR036390">
    <property type="entry name" value="WH_DNA-bd_sf"/>
</dbReference>
<evidence type="ECO:0008006" key="3">
    <source>
        <dbReference type="Google" id="ProtNLM"/>
    </source>
</evidence>
<dbReference type="STRING" id="571298.SAMN04488026_102555"/>
<evidence type="ECO:0000313" key="1">
    <source>
        <dbReference type="EMBL" id="SDJ85347.1"/>
    </source>
</evidence>
<proteinExistence type="predicted"/>
<reference evidence="1 2" key="1">
    <citation type="submission" date="2016-10" db="EMBL/GenBank/DDBJ databases">
        <authorList>
            <person name="de Groot N.N."/>
        </authorList>
    </citation>
    <scope>NUCLEOTIDE SEQUENCE [LARGE SCALE GENOMIC DNA]</scope>
    <source>
        <strain evidence="1 2">DSM 25294</strain>
    </source>
</reference>
<accession>A0A1G8X4R2</accession>
<dbReference type="EMBL" id="FNEK01000025">
    <property type="protein sequence ID" value="SDJ85347.1"/>
    <property type="molecule type" value="Genomic_DNA"/>
</dbReference>
<protein>
    <recommendedName>
        <fullName evidence="3">DNA-binding transcriptional regulator, MarR family</fullName>
    </recommendedName>
</protein>
<name>A0A1G8X4R2_9RHOB</name>
<dbReference type="SUPFAM" id="SSF46785">
    <property type="entry name" value="Winged helix' DNA-binding domain"/>
    <property type="match status" value="1"/>
</dbReference>
<sequence length="154" mass="17254">MSPERSAFMSLHSLYSRMQGFVEKAKIEPPLSRMERQEIGIFEHPQPLHFIARQVAALRSSGTAIAASLEEKGLAGRRRASRDGEVWLLGLTDAGHNTHEHLIERFSKLFRQEVRLTRAEIVSLASMLSRLDTSAREIALPRIDLKGEAQHGTG</sequence>
<organism evidence="1 2">
    <name type="scientific">Aliiruegeria lutimaris</name>
    <dbReference type="NCBI Taxonomy" id="571298"/>
    <lineage>
        <taxon>Bacteria</taxon>
        <taxon>Pseudomonadati</taxon>
        <taxon>Pseudomonadota</taxon>
        <taxon>Alphaproteobacteria</taxon>
        <taxon>Rhodobacterales</taxon>
        <taxon>Roseobacteraceae</taxon>
        <taxon>Aliiruegeria</taxon>
    </lineage>
</organism>
<dbReference type="InterPro" id="IPR036388">
    <property type="entry name" value="WH-like_DNA-bd_sf"/>
</dbReference>
<dbReference type="Gene3D" id="1.10.10.10">
    <property type="entry name" value="Winged helix-like DNA-binding domain superfamily/Winged helix DNA-binding domain"/>
    <property type="match status" value="1"/>
</dbReference>